<protein>
    <recommendedName>
        <fullName evidence="4">Phage abortive infection protein</fullName>
    </recommendedName>
</protein>
<evidence type="ECO:0008006" key="4">
    <source>
        <dbReference type="Google" id="ProtNLM"/>
    </source>
</evidence>
<reference evidence="2 3" key="1">
    <citation type="submission" date="2019-09" db="EMBL/GenBank/DDBJ databases">
        <title>Draft genome sequence of Acinetobacter tandoii W4-4-4 isolated from environmental water sample.</title>
        <authorList>
            <person name="Wee S.K."/>
            <person name="Yan B."/>
            <person name="Mustaffa S.B."/>
            <person name="Yap E.P.H."/>
        </authorList>
    </citation>
    <scope>NUCLEOTIDE SEQUENCE [LARGE SCALE GENOMIC DNA]</scope>
    <source>
        <strain evidence="2 3">W4-4-4</strain>
    </source>
</reference>
<evidence type="ECO:0000256" key="1">
    <source>
        <dbReference type="SAM" id="Phobius"/>
    </source>
</evidence>
<dbReference type="Proteomes" id="UP000325788">
    <property type="component" value="Unassembled WGS sequence"/>
</dbReference>
<organism evidence="2 3">
    <name type="scientific">Acinetobacter tandoii</name>
    <dbReference type="NCBI Taxonomy" id="202954"/>
    <lineage>
        <taxon>Bacteria</taxon>
        <taxon>Pseudomonadati</taxon>
        <taxon>Pseudomonadota</taxon>
        <taxon>Gammaproteobacteria</taxon>
        <taxon>Moraxellales</taxon>
        <taxon>Moraxellaceae</taxon>
        <taxon>Acinetobacter</taxon>
    </lineage>
</organism>
<feature type="transmembrane region" description="Helical" evidence="1">
    <location>
        <begin position="6"/>
        <end position="27"/>
    </location>
</feature>
<keyword evidence="1" id="KW-0812">Transmembrane</keyword>
<dbReference type="RefSeq" id="WP_151503834.1">
    <property type="nucleotide sequence ID" value="NZ_VXLD01000001.1"/>
</dbReference>
<evidence type="ECO:0000313" key="2">
    <source>
        <dbReference type="EMBL" id="KAB1859913.1"/>
    </source>
</evidence>
<sequence length="331" mass="38669">MLNILIVNSTIAFVISFIVFKLIIPNVPENYKKKANENFDSFIFAIIIMGGIFLFLFLPLVFKSLAVNVWGIPLSIVDEKGTSIPLKLSDLGPLGDIYGSLNTLFTSITLGIVAYTAGLQRKANEQTFNATEAQLDLAQNNHEEQLKESRNAIFTNQFYALLNFKNERLNKLILRPKDEPIIQGFEIFDKFNREVYAIFTQYKNKQHELTSEKVREEFKKISKKYNNDLISYDIFSYLELYAALVNLLQLTPMERKVKQFYKEMICSSMTPTEQYVLFFLAPMWKRVIIPLKGSYIFNTFELDEFNKEFAKLHYDKTYFAHKFNRERFDSK</sequence>
<keyword evidence="1" id="KW-1133">Transmembrane helix</keyword>
<gene>
    <name evidence="2" type="ORF">F4W09_01965</name>
</gene>
<keyword evidence="1" id="KW-0472">Membrane</keyword>
<comment type="caution">
    <text evidence="2">The sequence shown here is derived from an EMBL/GenBank/DDBJ whole genome shotgun (WGS) entry which is preliminary data.</text>
</comment>
<name>A0A5N4WVZ2_9GAMM</name>
<dbReference type="AlphaFoldDB" id="A0A5N4WVZ2"/>
<evidence type="ECO:0000313" key="3">
    <source>
        <dbReference type="Proteomes" id="UP000325788"/>
    </source>
</evidence>
<feature type="transmembrane region" description="Helical" evidence="1">
    <location>
        <begin position="39"/>
        <end position="62"/>
    </location>
</feature>
<feature type="transmembrane region" description="Helical" evidence="1">
    <location>
        <begin position="97"/>
        <end position="117"/>
    </location>
</feature>
<proteinExistence type="predicted"/>
<dbReference type="EMBL" id="VXLD01000001">
    <property type="protein sequence ID" value="KAB1859913.1"/>
    <property type="molecule type" value="Genomic_DNA"/>
</dbReference>
<accession>A0A5N4WVZ2</accession>